<gene>
    <name evidence="1" type="ORF">MILVUS5_LOCUS39272</name>
</gene>
<proteinExistence type="predicted"/>
<keyword evidence="2" id="KW-1185">Reference proteome</keyword>
<dbReference type="Proteomes" id="UP001177021">
    <property type="component" value="Unassembled WGS sequence"/>
</dbReference>
<comment type="caution">
    <text evidence="1">The sequence shown here is derived from an EMBL/GenBank/DDBJ whole genome shotgun (WGS) entry which is preliminary data.</text>
</comment>
<protein>
    <submittedName>
        <fullName evidence="1">Uncharacterized protein</fullName>
    </submittedName>
</protein>
<sequence>MSSPDKRRDMDLMKLMMTDYKAERINDGMQEFFVEFHGPKYSPYQGGVWKIRVELPDAYPYKSPSIGFVNKIYHPNVDEMSGSVCLDVINQTLSPMFDLVNVFEVFIPQLLIYPNASDPLNGDAAALMMRDRAAYEQKVKEFEIEEQHQLVPTLPQSIINNFQEKGGYDAVSKKGLWYSVIIELGLELHVLASVKLVYYKYLRDFEGWLSKTKRVAVNQTGDGSLLGTENLINKLPNFHMNAEPLPNFLAVRKNAEPNCGSSSQKVKMHPAVYEDPVGHQGTTKLRRGKRRHISSKSRCTGCNSNSCSANGNELHCSVNMAAKPDATEKKKSAAKPKSTRKKTSKPSCNDFPVKHVSIGSRFQAEVPQWTGEISESDSKWLGTQIWTVKDDSEPTPETDIVGRGRRGKCSCDIQGSVECVRFLIAGNRMKLKLELGSAFYQMGFHKMGEEVSLQWTADEEKKFKNIMRLNIPSQNKSFWNNPSKYFFKKTRKDMVNYYFNAYIIQLRSYQNRVTPKTVDSDDDEVEFGSFGDGFGRNSIKHPPVEFLECSENKRIEPARRTLANVLELESHL</sequence>
<accession>A0ACB0M3W9</accession>
<evidence type="ECO:0000313" key="2">
    <source>
        <dbReference type="Proteomes" id="UP001177021"/>
    </source>
</evidence>
<name>A0ACB0M3W9_TRIPR</name>
<organism evidence="1 2">
    <name type="scientific">Trifolium pratense</name>
    <name type="common">Red clover</name>
    <dbReference type="NCBI Taxonomy" id="57577"/>
    <lineage>
        <taxon>Eukaryota</taxon>
        <taxon>Viridiplantae</taxon>
        <taxon>Streptophyta</taxon>
        <taxon>Embryophyta</taxon>
        <taxon>Tracheophyta</taxon>
        <taxon>Spermatophyta</taxon>
        <taxon>Magnoliopsida</taxon>
        <taxon>eudicotyledons</taxon>
        <taxon>Gunneridae</taxon>
        <taxon>Pentapetalae</taxon>
        <taxon>rosids</taxon>
        <taxon>fabids</taxon>
        <taxon>Fabales</taxon>
        <taxon>Fabaceae</taxon>
        <taxon>Papilionoideae</taxon>
        <taxon>50 kb inversion clade</taxon>
        <taxon>NPAAA clade</taxon>
        <taxon>Hologalegina</taxon>
        <taxon>IRL clade</taxon>
        <taxon>Trifolieae</taxon>
        <taxon>Trifolium</taxon>
    </lineage>
</organism>
<reference evidence="1" key="1">
    <citation type="submission" date="2023-10" db="EMBL/GenBank/DDBJ databases">
        <authorList>
            <person name="Rodriguez Cubillos JULIANA M."/>
            <person name="De Vega J."/>
        </authorList>
    </citation>
    <scope>NUCLEOTIDE SEQUENCE</scope>
</reference>
<dbReference type="EMBL" id="CASHSV030000823">
    <property type="protein sequence ID" value="CAJ2676552.1"/>
    <property type="molecule type" value="Genomic_DNA"/>
</dbReference>
<evidence type="ECO:0000313" key="1">
    <source>
        <dbReference type="EMBL" id="CAJ2676552.1"/>
    </source>
</evidence>